<keyword evidence="1" id="KW-0472">Membrane</keyword>
<dbReference type="InterPro" id="IPR010559">
    <property type="entry name" value="Sig_transdc_His_kin_internal"/>
</dbReference>
<protein>
    <submittedName>
        <fullName evidence="3">Histidine kinase</fullName>
    </submittedName>
</protein>
<feature type="transmembrane region" description="Helical" evidence="1">
    <location>
        <begin position="45"/>
        <end position="71"/>
    </location>
</feature>
<dbReference type="GO" id="GO:0000155">
    <property type="term" value="F:phosphorelay sensor kinase activity"/>
    <property type="evidence" value="ECO:0007669"/>
    <property type="project" value="InterPro"/>
</dbReference>
<evidence type="ECO:0000313" key="3">
    <source>
        <dbReference type="EMBL" id="SFW41782.1"/>
    </source>
</evidence>
<keyword evidence="1" id="KW-1133">Transmembrane helix</keyword>
<feature type="transmembrane region" description="Helical" evidence="1">
    <location>
        <begin position="135"/>
        <end position="155"/>
    </location>
</feature>
<feature type="transmembrane region" description="Helical" evidence="1">
    <location>
        <begin position="83"/>
        <end position="107"/>
    </location>
</feature>
<dbReference type="PANTHER" id="PTHR34220:SF7">
    <property type="entry name" value="SENSOR HISTIDINE KINASE YPDA"/>
    <property type="match status" value="1"/>
</dbReference>
<evidence type="ECO:0000313" key="4">
    <source>
        <dbReference type="Proteomes" id="UP000183257"/>
    </source>
</evidence>
<dbReference type="GO" id="GO:0016020">
    <property type="term" value="C:membrane"/>
    <property type="evidence" value="ECO:0007669"/>
    <property type="project" value="InterPro"/>
</dbReference>
<evidence type="ECO:0000259" key="2">
    <source>
        <dbReference type="Pfam" id="PF06580"/>
    </source>
</evidence>
<feature type="transmembrane region" description="Helical" evidence="1">
    <location>
        <begin position="7"/>
        <end position="25"/>
    </location>
</feature>
<accession>A0A1K1P513</accession>
<gene>
    <name evidence="3" type="ORF">SAMN05660313_01555</name>
</gene>
<keyword evidence="3" id="KW-0808">Transferase</keyword>
<dbReference type="AlphaFoldDB" id="A0A1K1P513"/>
<feature type="domain" description="Signal transduction histidine kinase internal region" evidence="2">
    <location>
        <begin position="176"/>
        <end position="254"/>
    </location>
</feature>
<name>A0A1K1P513_9FLAO</name>
<sequence length="362" mass="41394">MKLINNWKYWVFALIGWLVLILSTLTFDKVSYGVEVANESKYYGYIGYLVAEGIACGLLAYAMSFILLYYIEKHIAFGNLKKRNVVALVLLFISVQILYSVILWPMLNIVQGFTDFSPTARLIDRMSMFMRIANIPYFSAMFVIWLFIVLVIKAYDYNKNITLKQFKLEGSLKESQLNSLKGQINPHFMFNSLNNIRGLMLEDVSKSRDMLTKLSEMLRYSLIKNDVNSIALEEELDMVENYIALSKIQFEDRLEFVKEVDPNSLSVSIPPMIIQLLVENAAKHGIANLIKGGTITLITNRTEDYLHIIVRNTGKLKIVKGSTQLGLKNIKQRLRLLYGNLAEFSLGEIEDEVVANIKIPMV</sequence>
<dbReference type="Pfam" id="PF06580">
    <property type="entry name" value="His_kinase"/>
    <property type="match status" value="1"/>
</dbReference>
<dbReference type="RefSeq" id="WP_072303219.1">
    <property type="nucleotide sequence ID" value="NZ_CBDUMO010000017.1"/>
</dbReference>
<keyword evidence="3" id="KW-0418">Kinase</keyword>
<dbReference type="SUPFAM" id="SSF55874">
    <property type="entry name" value="ATPase domain of HSP90 chaperone/DNA topoisomerase II/histidine kinase"/>
    <property type="match status" value="1"/>
</dbReference>
<dbReference type="OrthoDB" id="9809908at2"/>
<organism evidence="3 4">
    <name type="scientific">Cellulophaga fucicola</name>
    <dbReference type="NCBI Taxonomy" id="76595"/>
    <lineage>
        <taxon>Bacteria</taxon>
        <taxon>Pseudomonadati</taxon>
        <taxon>Bacteroidota</taxon>
        <taxon>Flavobacteriia</taxon>
        <taxon>Flavobacteriales</taxon>
        <taxon>Flavobacteriaceae</taxon>
        <taxon>Cellulophaga</taxon>
    </lineage>
</organism>
<dbReference type="InterPro" id="IPR050640">
    <property type="entry name" value="Bact_2-comp_sensor_kinase"/>
</dbReference>
<dbReference type="EMBL" id="FPIY01000002">
    <property type="protein sequence ID" value="SFW41782.1"/>
    <property type="molecule type" value="Genomic_DNA"/>
</dbReference>
<dbReference type="InterPro" id="IPR036890">
    <property type="entry name" value="HATPase_C_sf"/>
</dbReference>
<evidence type="ECO:0000256" key="1">
    <source>
        <dbReference type="SAM" id="Phobius"/>
    </source>
</evidence>
<keyword evidence="1" id="KW-0812">Transmembrane</keyword>
<dbReference type="STRING" id="76595.SAMN05660313_01555"/>
<dbReference type="Gene3D" id="3.30.565.10">
    <property type="entry name" value="Histidine kinase-like ATPase, C-terminal domain"/>
    <property type="match status" value="1"/>
</dbReference>
<dbReference type="Proteomes" id="UP000183257">
    <property type="component" value="Unassembled WGS sequence"/>
</dbReference>
<reference evidence="4" key="1">
    <citation type="submission" date="2016-11" db="EMBL/GenBank/DDBJ databases">
        <authorList>
            <person name="Varghese N."/>
            <person name="Submissions S."/>
        </authorList>
    </citation>
    <scope>NUCLEOTIDE SEQUENCE [LARGE SCALE GENOMIC DNA]</scope>
    <source>
        <strain evidence="4">DSM 24786</strain>
    </source>
</reference>
<dbReference type="PANTHER" id="PTHR34220">
    <property type="entry name" value="SENSOR HISTIDINE KINASE YPDA"/>
    <property type="match status" value="1"/>
</dbReference>
<proteinExistence type="predicted"/>
<keyword evidence="4" id="KW-1185">Reference proteome</keyword>